<gene>
    <name evidence="3" type="ORF">D9O40_16655</name>
</gene>
<protein>
    <submittedName>
        <fullName evidence="3">MerR family transcriptional regulator</fullName>
    </submittedName>
</protein>
<evidence type="ECO:0000313" key="3">
    <source>
        <dbReference type="EMBL" id="RMC95285.1"/>
    </source>
</evidence>
<dbReference type="InterPro" id="IPR000551">
    <property type="entry name" value="MerR-type_HTH_dom"/>
</dbReference>
<name>A0A3M0SAJ6_9CLOT</name>
<dbReference type="InterPro" id="IPR047057">
    <property type="entry name" value="MerR_fam"/>
</dbReference>
<dbReference type="Gene3D" id="3.20.80.10">
    <property type="entry name" value="Regulatory factor, effector binding domain"/>
    <property type="match status" value="1"/>
</dbReference>
<dbReference type="InterPro" id="IPR009061">
    <property type="entry name" value="DNA-bd_dom_put_sf"/>
</dbReference>
<dbReference type="InterPro" id="IPR011256">
    <property type="entry name" value="Reg_factor_effector_dom_sf"/>
</dbReference>
<accession>A0A3M0SAJ6</accession>
<dbReference type="GO" id="GO:0003700">
    <property type="term" value="F:DNA-binding transcription factor activity"/>
    <property type="evidence" value="ECO:0007669"/>
    <property type="project" value="InterPro"/>
</dbReference>
<dbReference type="SMART" id="SM00422">
    <property type="entry name" value="HTH_MERR"/>
    <property type="match status" value="1"/>
</dbReference>
<keyword evidence="1" id="KW-0238">DNA-binding</keyword>
<dbReference type="SUPFAM" id="SSF46955">
    <property type="entry name" value="Putative DNA-binding domain"/>
    <property type="match status" value="1"/>
</dbReference>
<dbReference type="Gene3D" id="1.10.1660.10">
    <property type="match status" value="1"/>
</dbReference>
<dbReference type="AlphaFoldDB" id="A0A3M0SAJ6"/>
<reference evidence="3 4" key="1">
    <citation type="submission" date="2018-10" db="EMBL/GenBank/DDBJ databases">
        <title>Genome-centric metagenomics revealed C2 chemical producing, CO utilizing Clostridium with novel acetogenic gene cluster.</title>
        <authorList>
            <person name="Kang H."/>
            <person name="Park B."/>
            <person name="Choi I.G."/>
            <person name="Chang I.S."/>
        </authorList>
    </citation>
    <scope>NUCLEOTIDE SEQUENCE [LARGE SCALE GENOMIC DNA]</scope>
    <source>
        <strain evidence="3 4">H21-9</strain>
    </source>
</reference>
<comment type="caution">
    <text evidence="3">The sequence shown here is derived from an EMBL/GenBank/DDBJ whole genome shotgun (WGS) entry which is preliminary data.</text>
</comment>
<dbReference type="Proteomes" id="UP000277999">
    <property type="component" value="Unassembled WGS sequence"/>
</dbReference>
<evidence type="ECO:0000259" key="2">
    <source>
        <dbReference type="PROSITE" id="PS50937"/>
    </source>
</evidence>
<organism evidence="3 4">
    <name type="scientific">Clostridium autoethanogenum</name>
    <dbReference type="NCBI Taxonomy" id="84023"/>
    <lineage>
        <taxon>Bacteria</taxon>
        <taxon>Bacillati</taxon>
        <taxon>Bacillota</taxon>
        <taxon>Clostridia</taxon>
        <taxon>Eubacteriales</taxon>
        <taxon>Clostridiaceae</taxon>
        <taxon>Clostridium</taxon>
    </lineage>
</organism>
<dbReference type="PROSITE" id="PS00552">
    <property type="entry name" value="HTH_MERR_1"/>
    <property type="match status" value="1"/>
</dbReference>
<dbReference type="SUPFAM" id="SSF55136">
    <property type="entry name" value="Probable bacterial effector-binding domain"/>
    <property type="match status" value="1"/>
</dbReference>
<sequence length="285" mass="33511">MVKLQNYYLIGELAEICEISTITLRYYDKIGILKPDKICSKTNYRYYSKEKVLLILMIKYYKRLGFTLNEIKELLPRSDLIEMKRHFTDKLEEIQSDIQISLRKYQAVWEWNQLLTEGTSYLSSVFDSEIPEIKIIKIPKCKVVTAKFVVDTNQGYSDYNDVIINKHIVNTAEKYNLYCAGPVFLIYNNYVERIGENFKEIEIYVPIYRESSLPELIVNFGDVKAVSTIHIGKYSDINLTYLKLVKWCYENSIVLQGSAIEKYLIDPWSTDNEQNYVTRIFLPIN</sequence>
<feature type="domain" description="HTH merR-type" evidence="2">
    <location>
        <begin position="7"/>
        <end position="77"/>
    </location>
</feature>
<dbReference type="EMBL" id="RFAQ01000073">
    <property type="protein sequence ID" value="RMC95285.1"/>
    <property type="molecule type" value="Genomic_DNA"/>
</dbReference>
<dbReference type="InterPro" id="IPR029442">
    <property type="entry name" value="GyrI-like"/>
</dbReference>
<dbReference type="Pfam" id="PF13411">
    <property type="entry name" value="MerR_1"/>
    <property type="match status" value="1"/>
</dbReference>
<evidence type="ECO:0000313" key="4">
    <source>
        <dbReference type="Proteomes" id="UP000277999"/>
    </source>
</evidence>
<dbReference type="PROSITE" id="PS50937">
    <property type="entry name" value="HTH_MERR_2"/>
    <property type="match status" value="1"/>
</dbReference>
<dbReference type="RefSeq" id="WP_122059977.1">
    <property type="nucleotide sequence ID" value="NZ_RFAQ01000073.1"/>
</dbReference>
<dbReference type="GO" id="GO:0003677">
    <property type="term" value="F:DNA binding"/>
    <property type="evidence" value="ECO:0007669"/>
    <property type="project" value="UniProtKB-KW"/>
</dbReference>
<dbReference type="PANTHER" id="PTHR30204:SF96">
    <property type="entry name" value="CHROMOSOME-ANCHORING PROTEIN RACA"/>
    <property type="match status" value="1"/>
</dbReference>
<dbReference type="PANTHER" id="PTHR30204">
    <property type="entry name" value="REDOX-CYCLING DRUG-SENSING TRANSCRIPTIONAL ACTIVATOR SOXR"/>
    <property type="match status" value="1"/>
</dbReference>
<evidence type="ECO:0000256" key="1">
    <source>
        <dbReference type="ARBA" id="ARBA00023125"/>
    </source>
</evidence>
<dbReference type="Pfam" id="PF06445">
    <property type="entry name" value="GyrI-like"/>
    <property type="match status" value="1"/>
</dbReference>
<proteinExistence type="predicted"/>